<gene>
    <name evidence="7" type="ORF">NTEN_LOCUS17014</name>
</gene>
<dbReference type="PANTHER" id="PTHR11610:SF173">
    <property type="entry name" value="LIPASE DOMAIN-CONTAINING PROTEIN-RELATED"/>
    <property type="match status" value="1"/>
</dbReference>
<keyword evidence="8" id="KW-1185">Reference proteome</keyword>
<evidence type="ECO:0000313" key="8">
    <source>
        <dbReference type="Proteomes" id="UP000479000"/>
    </source>
</evidence>
<dbReference type="Pfam" id="PF00151">
    <property type="entry name" value="Lipase"/>
    <property type="match status" value="1"/>
</dbReference>
<dbReference type="SUPFAM" id="SSF53474">
    <property type="entry name" value="alpha/beta-Hydrolases"/>
    <property type="match status" value="1"/>
</dbReference>
<dbReference type="InterPro" id="IPR029058">
    <property type="entry name" value="AB_hydrolase_fold"/>
</dbReference>
<evidence type="ECO:0000256" key="2">
    <source>
        <dbReference type="ARBA" id="ARBA00010701"/>
    </source>
</evidence>
<dbReference type="EMBL" id="CADCXU010025134">
    <property type="protein sequence ID" value="CAB0012251.1"/>
    <property type="molecule type" value="Genomic_DNA"/>
</dbReference>
<dbReference type="GO" id="GO:0017171">
    <property type="term" value="F:serine hydrolase activity"/>
    <property type="evidence" value="ECO:0007669"/>
    <property type="project" value="TreeGrafter"/>
</dbReference>
<evidence type="ECO:0000256" key="3">
    <source>
        <dbReference type="ARBA" id="ARBA00022525"/>
    </source>
</evidence>
<feature type="region of interest" description="Disordered" evidence="5">
    <location>
        <begin position="1"/>
        <end position="28"/>
    </location>
</feature>
<feature type="domain" description="Lipase" evidence="6">
    <location>
        <begin position="24"/>
        <end position="114"/>
    </location>
</feature>
<dbReference type="Gene3D" id="3.40.50.1820">
    <property type="entry name" value="alpha/beta hydrolase"/>
    <property type="match status" value="1"/>
</dbReference>
<dbReference type="InterPro" id="IPR013818">
    <property type="entry name" value="Lipase"/>
</dbReference>
<dbReference type="GO" id="GO:0016042">
    <property type="term" value="P:lipid catabolic process"/>
    <property type="evidence" value="ECO:0007669"/>
    <property type="project" value="TreeGrafter"/>
</dbReference>
<dbReference type="OrthoDB" id="6613883at2759"/>
<evidence type="ECO:0000256" key="5">
    <source>
        <dbReference type="SAM" id="MobiDB-lite"/>
    </source>
</evidence>
<organism evidence="7 8">
    <name type="scientific">Nesidiocoris tenuis</name>
    <dbReference type="NCBI Taxonomy" id="355587"/>
    <lineage>
        <taxon>Eukaryota</taxon>
        <taxon>Metazoa</taxon>
        <taxon>Ecdysozoa</taxon>
        <taxon>Arthropoda</taxon>
        <taxon>Hexapoda</taxon>
        <taxon>Insecta</taxon>
        <taxon>Pterygota</taxon>
        <taxon>Neoptera</taxon>
        <taxon>Paraneoptera</taxon>
        <taxon>Hemiptera</taxon>
        <taxon>Heteroptera</taxon>
        <taxon>Panheteroptera</taxon>
        <taxon>Cimicomorpha</taxon>
        <taxon>Miridae</taxon>
        <taxon>Dicyphina</taxon>
        <taxon>Nesidiocoris</taxon>
    </lineage>
</organism>
<dbReference type="GO" id="GO:0005615">
    <property type="term" value="C:extracellular space"/>
    <property type="evidence" value="ECO:0007669"/>
    <property type="project" value="TreeGrafter"/>
</dbReference>
<proteinExistence type="inferred from homology"/>
<evidence type="ECO:0000256" key="1">
    <source>
        <dbReference type="ARBA" id="ARBA00004613"/>
    </source>
</evidence>
<feature type="non-terminal residue" evidence="7">
    <location>
        <position position="1"/>
    </location>
</feature>
<dbReference type="PANTHER" id="PTHR11610">
    <property type="entry name" value="LIPASE"/>
    <property type="match status" value="1"/>
</dbReference>
<dbReference type="GO" id="GO:0016298">
    <property type="term" value="F:lipase activity"/>
    <property type="evidence" value="ECO:0007669"/>
    <property type="project" value="InterPro"/>
</dbReference>
<reference evidence="7 8" key="1">
    <citation type="submission" date="2020-02" db="EMBL/GenBank/DDBJ databases">
        <authorList>
            <person name="Ferguson B K."/>
        </authorList>
    </citation>
    <scope>NUCLEOTIDE SEQUENCE [LARGE SCALE GENOMIC DNA]</scope>
</reference>
<feature type="compositionally biased region" description="Basic residues" evidence="5">
    <location>
        <begin position="1"/>
        <end position="10"/>
    </location>
</feature>
<sequence length="126" mass="13601">NKNGSSRRPRFSNSARAARGVQGGAESSTFLESWKKTADLLKFDDVNVIGLDWSHFTKSLLYTWVVSEVPNVGQFVGEMANYLVSLGLSTSNVHLVGHSLGAHVSGFAGKRMQESGFVPARVSGML</sequence>
<name>A0A6H5H4I3_9HEMI</name>
<dbReference type="Proteomes" id="UP000479000">
    <property type="component" value="Unassembled WGS sequence"/>
</dbReference>
<dbReference type="AlphaFoldDB" id="A0A6H5H4I3"/>
<protein>
    <recommendedName>
        <fullName evidence="6">Lipase domain-containing protein</fullName>
    </recommendedName>
</protein>
<dbReference type="InterPro" id="IPR000734">
    <property type="entry name" value="TAG_lipase"/>
</dbReference>
<keyword evidence="3" id="KW-0964">Secreted</keyword>
<evidence type="ECO:0000313" key="7">
    <source>
        <dbReference type="EMBL" id="CAB0012251.1"/>
    </source>
</evidence>
<evidence type="ECO:0000259" key="6">
    <source>
        <dbReference type="Pfam" id="PF00151"/>
    </source>
</evidence>
<comment type="similarity">
    <text evidence="2 4">Belongs to the AB hydrolase superfamily. Lipase family.</text>
</comment>
<evidence type="ECO:0000256" key="4">
    <source>
        <dbReference type="RuleBase" id="RU004262"/>
    </source>
</evidence>
<comment type="subcellular location">
    <subcellularLocation>
        <location evidence="1">Secreted</location>
    </subcellularLocation>
</comment>
<accession>A0A6H5H4I3</accession>